<dbReference type="AlphaFoldDB" id="A0AAV9JLW0"/>
<gene>
    <name evidence="3" type="ORF">LTR36_001984</name>
</gene>
<evidence type="ECO:0000313" key="3">
    <source>
        <dbReference type="EMBL" id="KAK4546307.1"/>
    </source>
</evidence>
<organism evidence="3 4">
    <name type="scientific">Oleoguttula mirabilis</name>
    <dbReference type="NCBI Taxonomy" id="1507867"/>
    <lineage>
        <taxon>Eukaryota</taxon>
        <taxon>Fungi</taxon>
        <taxon>Dikarya</taxon>
        <taxon>Ascomycota</taxon>
        <taxon>Pezizomycotina</taxon>
        <taxon>Dothideomycetes</taxon>
        <taxon>Dothideomycetidae</taxon>
        <taxon>Mycosphaerellales</taxon>
        <taxon>Teratosphaeriaceae</taxon>
        <taxon>Oleoguttula</taxon>
    </lineage>
</organism>
<evidence type="ECO:0000259" key="2">
    <source>
        <dbReference type="Pfam" id="PF20237"/>
    </source>
</evidence>
<keyword evidence="1" id="KW-1133">Transmembrane helix</keyword>
<evidence type="ECO:0000256" key="1">
    <source>
        <dbReference type="SAM" id="Phobius"/>
    </source>
</evidence>
<accession>A0AAV9JLW0</accession>
<keyword evidence="1" id="KW-0472">Membrane</keyword>
<protein>
    <recommendedName>
        <fullName evidence="2">DUF6594 domain-containing protein</fullName>
    </recommendedName>
</protein>
<feature type="transmembrane region" description="Helical" evidence="1">
    <location>
        <begin position="97"/>
        <end position="116"/>
    </location>
</feature>
<dbReference type="Proteomes" id="UP001324427">
    <property type="component" value="Unassembled WGS sequence"/>
</dbReference>
<dbReference type="EMBL" id="JAVFHQ010000015">
    <property type="protein sequence ID" value="KAK4546307.1"/>
    <property type="molecule type" value="Genomic_DNA"/>
</dbReference>
<reference evidence="3 4" key="1">
    <citation type="submission" date="2021-11" db="EMBL/GenBank/DDBJ databases">
        <title>Black yeast isolated from Biological Soil Crust.</title>
        <authorList>
            <person name="Kurbessoian T."/>
        </authorList>
    </citation>
    <scope>NUCLEOTIDE SEQUENCE [LARGE SCALE GENOMIC DNA]</scope>
    <source>
        <strain evidence="3 4">CCFEE 5522</strain>
    </source>
</reference>
<name>A0AAV9JLW0_9PEZI</name>
<proteinExistence type="predicted"/>
<comment type="caution">
    <text evidence="3">The sequence shown here is derived from an EMBL/GenBank/DDBJ whole genome shotgun (WGS) entry which is preliminary data.</text>
</comment>
<feature type="transmembrane region" description="Helical" evidence="1">
    <location>
        <begin position="71"/>
        <end position="91"/>
    </location>
</feature>
<feature type="domain" description="DUF6594" evidence="2">
    <location>
        <begin position="57"/>
        <end position="135"/>
    </location>
</feature>
<keyword evidence="1" id="KW-0812">Transmembrane</keyword>
<sequence length="146" mass="15710">MRQRGGADKTKDPFIITSSRALDRTLFYDVGLIPSDTRMDEAHDQDEPMLSQRSRTELDAEETLKAFVERIAGALLGIVALFAPVLIMIFVPSLVTSLATTFAFVLLVAAGIAWFTNFASDGVLGLSFAYAAVLVVFIGTSMASAS</sequence>
<dbReference type="InterPro" id="IPR046529">
    <property type="entry name" value="DUF6594"/>
</dbReference>
<evidence type="ECO:0000313" key="4">
    <source>
        <dbReference type="Proteomes" id="UP001324427"/>
    </source>
</evidence>
<dbReference type="Pfam" id="PF20237">
    <property type="entry name" value="DUF6594"/>
    <property type="match status" value="1"/>
</dbReference>
<feature type="transmembrane region" description="Helical" evidence="1">
    <location>
        <begin position="123"/>
        <end position="143"/>
    </location>
</feature>
<keyword evidence="4" id="KW-1185">Reference proteome</keyword>